<gene>
    <name evidence="2" type="ORF">J4M89_38270</name>
    <name evidence="1" type="ORF">JIN94_37550</name>
    <name evidence="3" type="ORF">LXE91_43355</name>
</gene>
<reference evidence="3 6" key="3">
    <citation type="submission" date="2021-12" db="EMBL/GenBank/DDBJ databases">
        <title>Genomic and phenotypic characterization of three Burkholderia contaminans isolates recovered from different sources.</title>
        <authorList>
            <person name="Lopez De Volder A."/>
            <person name="Fan Y."/>
            <person name="Nunvar J."/>
            <person name="Herrera T."/>
            <person name="Timp W."/>
            <person name="Degrossi J."/>
        </authorList>
    </citation>
    <scope>NUCLEOTIDE SEQUENCE [LARGE SCALE GENOMIC DNA]</scope>
    <source>
        <strain evidence="3 6">LMG 23361</strain>
        <plasmid evidence="3 6">unnamed4</plasmid>
    </source>
</reference>
<evidence type="ECO:0000313" key="5">
    <source>
        <dbReference type="Proteomes" id="UP000664048"/>
    </source>
</evidence>
<accession>A0A1E3FN83</accession>
<reference evidence="2 5" key="2">
    <citation type="submission" date="2021-03" db="EMBL/GenBank/DDBJ databases">
        <title>Clinical course, treatment and visual outcome of an outbreak of Burkholderia contaminans endophthalmitis following cataract surgery.</title>
        <authorList>
            <person name="Lind C."/>
            <person name="Olsen K."/>
            <person name="Angelsen N.K."/>
            <person name="Krefting E.A."/>
            <person name="Fossen K."/>
            <person name="Gravningen K."/>
            <person name="Depoorter E."/>
            <person name="Vandamme P."/>
            <person name="Bertelsen G."/>
        </authorList>
    </citation>
    <scope>NUCLEOTIDE SEQUENCE [LARGE SCALE GENOMIC DNA]</scope>
    <source>
        <strain evidence="2 5">51242556</strain>
    </source>
</reference>
<proteinExistence type="predicted"/>
<dbReference type="EMBL" id="JAGEMX010000027">
    <property type="protein sequence ID" value="MBO1835245.1"/>
    <property type="molecule type" value="Genomic_DNA"/>
</dbReference>
<evidence type="ECO:0000313" key="1">
    <source>
        <dbReference type="EMBL" id="MBK1935603.1"/>
    </source>
</evidence>
<dbReference type="OrthoDB" id="9033822at2"/>
<dbReference type="EMBL" id="CP090646">
    <property type="protein sequence ID" value="WFN24106.1"/>
    <property type="molecule type" value="Genomic_DNA"/>
</dbReference>
<organism evidence="1 4">
    <name type="scientific">Burkholderia contaminans</name>
    <dbReference type="NCBI Taxonomy" id="488447"/>
    <lineage>
        <taxon>Bacteria</taxon>
        <taxon>Pseudomonadati</taxon>
        <taxon>Pseudomonadota</taxon>
        <taxon>Betaproteobacteria</taxon>
        <taxon>Burkholderiales</taxon>
        <taxon>Burkholderiaceae</taxon>
        <taxon>Burkholderia</taxon>
        <taxon>Burkholderia cepacia complex</taxon>
    </lineage>
</organism>
<reference evidence="1" key="1">
    <citation type="submission" date="2021-01" db="EMBL/GenBank/DDBJ databases">
        <title>Outbreak of Burkholderia contaminns endophthalmitis traced to a clinical ventilation system.</title>
        <authorList>
            <person name="Lipuma J."/>
            <person name="Spilker T."/>
            <person name="Kratholm J."/>
        </authorList>
    </citation>
    <scope>NUCLEOTIDE SEQUENCE</scope>
    <source>
        <strain evidence="1">HI4954</strain>
    </source>
</reference>
<dbReference type="Proteomes" id="UP000664048">
    <property type="component" value="Unassembled WGS sequence"/>
</dbReference>
<dbReference type="RefSeq" id="WP_039341551.1">
    <property type="nucleotide sequence ID" value="NZ_CABVQA010000061.1"/>
</dbReference>
<geneLocation type="plasmid" evidence="3 6">
    <name>unnamed4</name>
</geneLocation>
<dbReference type="Pfam" id="PF12512">
    <property type="entry name" value="DUF3717"/>
    <property type="match status" value="1"/>
</dbReference>
<keyword evidence="5" id="KW-1185">Reference proteome</keyword>
<evidence type="ECO:0000313" key="6">
    <source>
        <dbReference type="Proteomes" id="UP001220209"/>
    </source>
</evidence>
<sequence length="72" mass="7666">MKRLAIAEIETAINVWRNRCPVADDESFALCREARLLADVYGLMIVSGMAEVAIATLSADQVSALNGAGITV</sequence>
<dbReference type="Proteomes" id="UP001220209">
    <property type="component" value="Plasmid unnamed4"/>
</dbReference>
<name>A0A1E3FN83_9BURK</name>
<dbReference type="AlphaFoldDB" id="A0A1E3FN83"/>
<keyword evidence="3" id="KW-0614">Plasmid</keyword>
<evidence type="ECO:0000313" key="2">
    <source>
        <dbReference type="EMBL" id="MBO1835245.1"/>
    </source>
</evidence>
<evidence type="ECO:0000313" key="4">
    <source>
        <dbReference type="Proteomes" id="UP000611459"/>
    </source>
</evidence>
<protein>
    <submittedName>
        <fullName evidence="1">DUF3717 domain-containing protein</fullName>
    </submittedName>
</protein>
<dbReference type="Proteomes" id="UP000611459">
    <property type="component" value="Unassembled WGS sequence"/>
</dbReference>
<dbReference type="InterPro" id="IPR022191">
    <property type="entry name" value="DUF3717"/>
</dbReference>
<evidence type="ECO:0000313" key="3">
    <source>
        <dbReference type="EMBL" id="WFN24106.1"/>
    </source>
</evidence>
<dbReference type="EMBL" id="JAENIB010000033">
    <property type="protein sequence ID" value="MBK1935603.1"/>
    <property type="molecule type" value="Genomic_DNA"/>
</dbReference>